<sequence>MDAHLRRQKDVSSSDMTCHRPQLDPSLVWSCEARVRDFQPSKCVTILKPCSHGTYKDSLFQETFTEQMRTALRAGLDLPPLQTNVSDQRPARPDAYRRPDLTPKESLSVGLTQYRCHPISKTSYLLSATHPPCPVRHPSSALGDGRLQRAVTPAVLVTTNRRDGARSMRYGKSLQQNDTTEHRTRTPINLGHLGNNEDEENTGRGESDALRKAHFTPTPVSLSLSLPPSPDTPPVTDCFSKPSSKPSSADDRILPSFHASHPRSPSHPIPVGRYALRCLRDRSTSQATAAGGTSGGVDDLEALPGTVDERSEPSTGHA</sequence>
<proteinExistence type="predicted"/>
<keyword evidence="3" id="KW-1185">Reference proteome</keyword>
<evidence type="ECO:0000313" key="3">
    <source>
        <dbReference type="Proteomes" id="UP000014480"/>
    </source>
</evidence>
<protein>
    <submittedName>
        <fullName evidence="2">Uncharacterized protein</fullName>
    </submittedName>
</protein>
<dbReference type="Proteomes" id="UP000014480">
    <property type="component" value="Unassembled WGS sequence"/>
</dbReference>
<reference evidence="3" key="1">
    <citation type="journal article" date="2013" name="New Phytol.">
        <title>Comparative genomic and transcriptomic analyses reveal the hemibiotrophic stage shift of Colletotrichum fungi.</title>
        <authorList>
            <person name="Gan P."/>
            <person name="Ikeda K."/>
            <person name="Irieda H."/>
            <person name="Narusaka M."/>
            <person name="O'Connell R.J."/>
            <person name="Narusaka Y."/>
            <person name="Takano Y."/>
            <person name="Kubo Y."/>
            <person name="Shirasu K."/>
        </authorList>
    </citation>
    <scope>NUCLEOTIDE SEQUENCE [LARGE SCALE GENOMIC DNA]</scope>
    <source>
        <strain evidence="3">104-T / ATCC 96160 / CBS 514.97 / LARS 414 / MAFF 240422</strain>
    </source>
</reference>
<dbReference type="AlphaFoldDB" id="A0A484G1J3"/>
<feature type="compositionally biased region" description="Basic and acidic residues" evidence="1">
    <location>
        <begin position="89"/>
        <end position="102"/>
    </location>
</feature>
<organism evidence="2 3">
    <name type="scientific">Colletotrichum orbiculare (strain 104-T / ATCC 96160 / CBS 514.97 / LARS 414 / MAFF 240422)</name>
    <name type="common">Cucumber anthracnose fungus</name>
    <name type="synonym">Colletotrichum lagenarium</name>
    <dbReference type="NCBI Taxonomy" id="1213857"/>
    <lineage>
        <taxon>Eukaryota</taxon>
        <taxon>Fungi</taxon>
        <taxon>Dikarya</taxon>
        <taxon>Ascomycota</taxon>
        <taxon>Pezizomycotina</taxon>
        <taxon>Sordariomycetes</taxon>
        <taxon>Hypocreomycetidae</taxon>
        <taxon>Glomerellales</taxon>
        <taxon>Glomerellaceae</taxon>
        <taxon>Colletotrichum</taxon>
        <taxon>Colletotrichum orbiculare species complex</taxon>
    </lineage>
</organism>
<feature type="compositionally biased region" description="Basic and acidic residues" evidence="1">
    <location>
        <begin position="201"/>
        <end position="211"/>
    </location>
</feature>
<accession>A0A484G1J3</accession>
<feature type="compositionally biased region" description="Low complexity" evidence="1">
    <location>
        <begin position="234"/>
        <end position="247"/>
    </location>
</feature>
<comment type="caution">
    <text evidence="2">The sequence shown here is derived from an EMBL/GenBank/DDBJ whole genome shotgun (WGS) entry which is preliminary data.</text>
</comment>
<name>A0A484G1J3_COLOR</name>
<reference evidence="3" key="2">
    <citation type="journal article" date="2019" name="Mol. Plant Microbe Interact.">
        <title>Genome sequence resources for four phytopathogenic fungi from the Colletotrichum orbiculare species complex.</title>
        <authorList>
            <person name="Gan P."/>
            <person name="Tsushima A."/>
            <person name="Narusaka M."/>
            <person name="Narusaka Y."/>
            <person name="Takano Y."/>
            <person name="Kubo Y."/>
            <person name="Shirasu K."/>
        </authorList>
    </citation>
    <scope>GENOME REANNOTATION</scope>
    <source>
        <strain evidence="3">104-T / ATCC 96160 / CBS 514.97 / LARS 414 / MAFF 240422</strain>
    </source>
</reference>
<feature type="region of interest" description="Disordered" evidence="1">
    <location>
        <begin position="80"/>
        <end position="102"/>
    </location>
</feature>
<gene>
    <name evidence="2" type="ORF">Cob_v002763</name>
</gene>
<dbReference type="EMBL" id="AMCV02000005">
    <property type="protein sequence ID" value="TDZ24033.1"/>
    <property type="molecule type" value="Genomic_DNA"/>
</dbReference>
<feature type="compositionally biased region" description="Low complexity" evidence="1">
    <location>
        <begin position="216"/>
        <end position="226"/>
    </location>
</feature>
<evidence type="ECO:0000313" key="2">
    <source>
        <dbReference type="EMBL" id="TDZ24033.1"/>
    </source>
</evidence>
<evidence type="ECO:0000256" key="1">
    <source>
        <dbReference type="SAM" id="MobiDB-lite"/>
    </source>
</evidence>
<feature type="region of interest" description="Disordered" evidence="1">
    <location>
        <begin position="163"/>
        <end position="318"/>
    </location>
</feature>